<dbReference type="InterPro" id="IPR009057">
    <property type="entry name" value="Homeodomain-like_sf"/>
</dbReference>
<dbReference type="InterPro" id="IPR000281">
    <property type="entry name" value="HTH_RpiR"/>
</dbReference>
<dbReference type="SUPFAM" id="SSF46689">
    <property type="entry name" value="Homeodomain-like"/>
    <property type="match status" value="1"/>
</dbReference>
<gene>
    <name evidence="6" type="ORF">UC3_02971</name>
</gene>
<comment type="caution">
    <text evidence="6">The sequence shown here is derived from an EMBL/GenBank/DDBJ whole genome shotgun (WGS) entry which is preliminary data.</text>
</comment>
<dbReference type="InterPro" id="IPR046348">
    <property type="entry name" value="SIS_dom_sf"/>
</dbReference>
<evidence type="ECO:0000259" key="5">
    <source>
        <dbReference type="PROSITE" id="PS51464"/>
    </source>
</evidence>
<dbReference type="CDD" id="cd05013">
    <property type="entry name" value="SIS_RpiR"/>
    <property type="match status" value="1"/>
</dbReference>
<dbReference type="RefSeq" id="WP_010769605.1">
    <property type="nucleotide sequence ID" value="NZ_ASWE01000001.1"/>
</dbReference>
<keyword evidence="3" id="KW-0804">Transcription</keyword>
<proteinExistence type="predicted"/>
<name>R3TNI6_9ENTE</name>
<dbReference type="HOGENOM" id="CLU_055769_4_0_9"/>
<dbReference type="InterPro" id="IPR035472">
    <property type="entry name" value="RpiR-like_SIS"/>
</dbReference>
<evidence type="ECO:0000313" key="6">
    <source>
        <dbReference type="EMBL" id="EOL42618.1"/>
    </source>
</evidence>
<dbReference type="eggNOG" id="COG1737">
    <property type="taxonomic scope" value="Bacteria"/>
</dbReference>
<dbReference type="GO" id="GO:1901135">
    <property type="term" value="P:carbohydrate derivative metabolic process"/>
    <property type="evidence" value="ECO:0007669"/>
    <property type="project" value="InterPro"/>
</dbReference>
<protein>
    <recommendedName>
        <fullName evidence="8">Phosphosugar-binding transcriptional regulator</fullName>
    </recommendedName>
</protein>
<dbReference type="PROSITE" id="PS51464">
    <property type="entry name" value="SIS"/>
    <property type="match status" value="1"/>
</dbReference>
<dbReference type="InterPro" id="IPR001347">
    <property type="entry name" value="SIS_dom"/>
</dbReference>
<keyword evidence="7" id="KW-1185">Reference proteome</keyword>
<dbReference type="PROSITE" id="PS51071">
    <property type="entry name" value="HTH_RPIR"/>
    <property type="match status" value="1"/>
</dbReference>
<dbReference type="InterPro" id="IPR047640">
    <property type="entry name" value="RpiR-like"/>
</dbReference>
<dbReference type="PANTHER" id="PTHR30514">
    <property type="entry name" value="GLUCOKINASE"/>
    <property type="match status" value="1"/>
</dbReference>
<dbReference type="PANTHER" id="PTHR30514:SF1">
    <property type="entry name" value="HTH-TYPE TRANSCRIPTIONAL REGULATOR HEXR-RELATED"/>
    <property type="match status" value="1"/>
</dbReference>
<dbReference type="GO" id="GO:0003700">
    <property type="term" value="F:DNA-binding transcription factor activity"/>
    <property type="evidence" value="ECO:0007669"/>
    <property type="project" value="InterPro"/>
</dbReference>
<dbReference type="SUPFAM" id="SSF53697">
    <property type="entry name" value="SIS domain"/>
    <property type="match status" value="1"/>
</dbReference>
<dbReference type="Proteomes" id="UP000013785">
    <property type="component" value="Unassembled WGS sequence"/>
</dbReference>
<dbReference type="PATRIC" id="fig|1158610.3.peg.2953"/>
<dbReference type="GO" id="GO:0003677">
    <property type="term" value="F:DNA binding"/>
    <property type="evidence" value="ECO:0007669"/>
    <property type="project" value="UniProtKB-KW"/>
</dbReference>
<feature type="domain" description="SIS" evidence="5">
    <location>
        <begin position="105"/>
        <end position="246"/>
    </location>
</feature>
<keyword evidence="2" id="KW-0238">DNA-binding</keyword>
<organism evidence="6 7">
    <name type="scientific">Enterococcus phoeniculicola ATCC BAA-412</name>
    <dbReference type="NCBI Taxonomy" id="1158610"/>
    <lineage>
        <taxon>Bacteria</taxon>
        <taxon>Bacillati</taxon>
        <taxon>Bacillota</taxon>
        <taxon>Bacilli</taxon>
        <taxon>Lactobacillales</taxon>
        <taxon>Enterococcaceae</taxon>
        <taxon>Enterococcus</taxon>
    </lineage>
</organism>
<dbReference type="AlphaFoldDB" id="R3TNI6"/>
<evidence type="ECO:0000256" key="1">
    <source>
        <dbReference type="ARBA" id="ARBA00023015"/>
    </source>
</evidence>
<dbReference type="GO" id="GO:0097367">
    <property type="term" value="F:carbohydrate derivative binding"/>
    <property type="evidence" value="ECO:0007669"/>
    <property type="project" value="InterPro"/>
</dbReference>
<evidence type="ECO:0000256" key="2">
    <source>
        <dbReference type="ARBA" id="ARBA00023125"/>
    </source>
</evidence>
<reference evidence="6 7" key="1">
    <citation type="submission" date="2013-02" db="EMBL/GenBank/DDBJ databases">
        <title>The Genome Sequence of Enterococcus phoeniculicola BAA-412.</title>
        <authorList>
            <consortium name="The Broad Institute Genome Sequencing Platform"/>
            <consortium name="The Broad Institute Genome Sequencing Center for Infectious Disease"/>
            <person name="Earl A.M."/>
            <person name="Gilmore M.S."/>
            <person name="Lebreton F."/>
            <person name="Walker B."/>
            <person name="Young S.K."/>
            <person name="Zeng Q."/>
            <person name="Gargeya S."/>
            <person name="Fitzgerald M."/>
            <person name="Haas B."/>
            <person name="Abouelleil A."/>
            <person name="Alvarado L."/>
            <person name="Arachchi H.M."/>
            <person name="Berlin A.M."/>
            <person name="Chapman S.B."/>
            <person name="Dewar J."/>
            <person name="Goldberg J."/>
            <person name="Griggs A."/>
            <person name="Gujja S."/>
            <person name="Hansen M."/>
            <person name="Howarth C."/>
            <person name="Imamovic A."/>
            <person name="Larimer J."/>
            <person name="McCowan C."/>
            <person name="Murphy C."/>
            <person name="Neiman D."/>
            <person name="Pearson M."/>
            <person name="Priest M."/>
            <person name="Roberts A."/>
            <person name="Saif S."/>
            <person name="Shea T."/>
            <person name="Sisk P."/>
            <person name="Sykes S."/>
            <person name="Wortman J."/>
            <person name="Nusbaum C."/>
            <person name="Birren B."/>
        </authorList>
    </citation>
    <scope>NUCLEOTIDE SEQUENCE [LARGE SCALE GENOMIC DNA]</scope>
    <source>
        <strain evidence="6 7">ATCC BAA-412</strain>
    </source>
</reference>
<evidence type="ECO:0000256" key="3">
    <source>
        <dbReference type="ARBA" id="ARBA00023163"/>
    </source>
</evidence>
<sequence>MLFLDYVPELSPLEDEIYHYVAHHLKEAARMKIKELAFQTHTSTASIARFCQKFECNGYKEFQVKLRLYEDSLTNTQISDSDESQYMDFLTRLNQPFLSNKIQEAVDILLDKDLVLFLGSGSSETIAEYGTLYFTNLSQTALRIEDPSNYPIQWFPEDILKKTCIIALSVTGETNEIIHYLKRLNTKGCAIISITNTEKSTISRLSDLTIPYYITRETIYKSSSNKEQTIELTSQLPALLLIEKIAKRVRLTKNI</sequence>
<feature type="domain" description="HTH rpiR-type" evidence="4">
    <location>
        <begin position="1"/>
        <end position="73"/>
    </location>
</feature>
<dbReference type="EMBL" id="AJAT01000017">
    <property type="protein sequence ID" value="EOL42618.1"/>
    <property type="molecule type" value="Genomic_DNA"/>
</dbReference>
<dbReference type="Gene3D" id="1.10.10.10">
    <property type="entry name" value="Winged helix-like DNA-binding domain superfamily/Winged helix DNA-binding domain"/>
    <property type="match status" value="1"/>
</dbReference>
<dbReference type="Pfam" id="PF01418">
    <property type="entry name" value="HTH_6"/>
    <property type="match status" value="1"/>
</dbReference>
<dbReference type="InterPro" id="IPR036388">
    <property type="entry name" value="WH-like_DNA-bd_sf"/>
</dbReference>
<dbReference type="Pfam" id="PF01380">
    <property type="entry name" value="SIS"/>
    <property type="match status" value="1"/>
</dbReference>
<evidence type="ECO:0000313" key="7">
    <source>
        <dbReference type="Proteomes" id="UP000013785"/>
    </source>
</evidence>
<evidence type="ECO:0008006" key="8">
    <source>
        <dbReference type="Google" id="ProtNLM"/>
    </source>
</evidence>
<keyword evidence="1" id="KW-0805">Transcription regulation</keyword>
<dbReference type="STRING" id="154621.RV11_GL002940"/>
<dbReference type="Gene3D" id="3.40.50.10490">
    <property type="entry name" value="Glucose-6-phosphate isomerase like protein, domain 1"/>
    <property type="match status" value="1"/>
</dbReference>
<evidence type="ECO:0000259" key="4">
    <source>
        <dbReference type="PROSITE" id="PS51071"/>
    </source>
</evidence>
<dbReference type="OrthoDB" id="1648815at2"/>
<accession>R3TNI6</accession>